<proteinExistence type="inferred from homology"/>
<dbReference type="OrthoDB" id="6022at2759"/>
<evidence type="ECO:0008006" key="5">
    <source>
        <dbReference type="Google" id="ProtNLM"/>
    </source>
</evidence>
<dbReference type="GO" id="GO:0000398">
    <property type="term" value="P:mRNA splicing, via spliceosome"/>
    <property type="evidence" value="ECO:0007669"/>
    <property type="project" value="TreeGrafter"/>
</dbReference>
<organism evidence="3 4">
    <name type="scientific">Botrytis galanthina</name>
    <dbReference type="NCBI Taxonomy" id="278940"/>
    <lineage>
        <taxon>Eukaryota</taxon>
        <taxon>Fungi</taxon>
        <taxon>Dikarya</taxon>
        <taxon>Ascomycota</taxon>
        <taxon>Pezizomycotina</taxon>
        <taxon>Leotiomycetes</taxon>
        <taxon>Helotiales</taxon>
        <taxon>Sclerotiniaceae</taxon>
        <taxon>Botrytis</taxon>
    </lineage>
</organism>
<keyword evidence="4" id="KW-1185">Reference proteome</keyword>
<sequence length="421" mass="47483">MSSGIAATSHEAKSYTQPRIDAHRLDWKSELSSNLRITLFTFTKYRNRANKHTRTSKSSIARDRTEALFRIVVSTPATLPIQHHSSYRNYQVPIIGFTAQSSPPSMSLSSYLAKNYLTASTPSSSTPKDKKRKRKAAAQTGLIIADDDAPGWSNPQDHASDDDTPMITNHGTSEFRKSKKSSWKTVGLPALQPQNEDTAEADRIIQQAAAENTAALHADEEPTIEETRGGLQTRDEAAAQAEKKKRVEAAQWARESGSGKSKGKEETVYRDATGRRIDISMRRSEAKKEMDEKARKELEEKEAQKGDIQLLAKAKRREELDEAKFMTVARGVDDVEMNEELKEVERWNDPAMQFLSKEKKGKSRTGKPLYKGSAAPNRYGIRPGHRWDGVDRGNGWEAERFKGENRRARNKDLDFQWQMDT</sequence>
<dbReference type="GO" id="GO:0003723">
    <property type="term" value="F:RNA binding"/>
    <property type="evidence" value="ECO:0007669"/>
    <property type="project" value="TreeGrafter"/>
</dbReference>
<gene>
    <name evidence="3" type="ORF">BGAL_0033g00160</name>
</gene>
<dbReference type="GO" id="GO:0070274">
    <property type="term" value="C:RES complex"/>
    <property type="evidence" value="ECO:0007669"/>
    <property type="project" value="TreeGrafter"/>
</dbReference>
<accession>A0A4S8RKF2</accession>
<dbReference type="PANTHER" id="PTHR31809:SF0">
    <property type="entry name" value="BUD13 HOMOLOG"/>
    <property type="match status" value="1"/>
</dbReference>
<dbReference type="InterPro" id="IPR051112">
    <property type="entry name" value="CWC26_splicing_factor"/>
</dbReference>
<evidence type="ECO:0000256" key="2">
    <source>
        <dbReference type="SAM" id="MobiDB-lite"/>
    </source>
</evidence>
<comment type="caution">
    <text evidence="3">The sequence shown here is derived from an EMBL/GenBank/DDBJ whole genome shotgun (WGS) entry which is preliminary data.</text>
</comment>
<feature type="region of interest" description="Disordered" evidence="2">
    <location>
        <begin position="225"/>
        <end position="267"/>
    </location>
</feature>
<dbReference type="Proteomes" id="UP000308671">
    <property type="component" value="Unassembled WGS sequence"/>
</dbReference>
<feature type="region of interest" description="Disordered" evidence="2">
    <location>
        <begin position="284"/>
        <end position="303"/>
    </location>
</feature>
<evidence type="ECO:0000313" key="3">
    <source>
        <dbReference type="EMBL" id="THV54144.1"/>
    </source>
</evidence>
<feature type="region of interest" description="Disordered" evidence="2">
    <location>
        <begin position="357"/>
        <end position="394"/>
    </location>
</feature>
<dbReference type="AlphaFoldDB" id="A0A4S8RKF2"/>
<dbReference type="InterPro" id="IPR018609">
    <property type="entry name" value="Bud13"/>
</dbReference>
<evidence type="ECO:0000313" key="4">
    <source>
        <dbReference type="Proteomes" id="UP000308671"/>
    </source>
</evidence>
<feature type="compositionally biased region" description="Basic and acidic residues" evidence="2">
    <location>
        <begin position="225"/>
        <end position="248"/>
    </location>
</feature>
<protein>
    <recommendedName>
        <fullName evidence="5">Pre-mRNA-splicing factor CWC26</fullName>
    </recommendedName>
</protein>
<feature type="region of interest" description="Disordered" evidence="2">
    <location>
        <begin position="119"/>
        <end position="138"/>
    </location>
</feature>
<dbReference type="Pfam" id="PF09736">
    <property type="entry name" value="Bud13"/>
    <property type="match status" value="1"/>
</dbReference>
<dbReference type="GO" id="GO:0005684">
    <property type="term" value="C:U2-type spliceosomal complex"/>
    <property type="evidence" value="ECO:0007669"/>
    <property type="project" value="TreeGrafter"/>
</dbReference>
<name>A0A4S8RKF2_9HELO</name>
<dbReference type="EMBL" id="PQXL01000033">
    <property type="protein sequence ID" value="THV54144.1"/>
    <property type="molecule type" value="Genomic_DNA"/>
</dbReference>
<feature type="region of interest" description="Disordered" evidence="2">
    <location>
        <begin position="146"/>
        <end position="166"/>
    </location>
</feature>
<dbReference type="PANTHER" id="PTHR31809">
    <property type="entry name" value="BUD13 HOMOLOG"/>
    <property type="match status" value="1"/>
</dbReference>
<reference evidence="3 4" key="1">
    <citation type="submission" date="2017-12" db="EMBL/GenBank/DDBJ databases">
        <title>Comparative genomics of Botrytis spp.</title>
        <authorList>
            <person name="Valero-Jimenez C.A."/>
            <person name="Tapia P."/>
            <person name="Veloso J."/>
            <person name="Silva-Moreno E."/>
            <person name="Staats M."/>
            <person name="Valdes J.H."/>
            <person name="Van Kan J.A.L."/>
        </authorList>
    </citation>
    <scope>NUCLEOTIDE SEQUENCE [LARGE SCALE GENOMIC DNA]</scope>
    <source>
        <strain evidence="3 4">MUCL435</strain>
    </source>
</reference>
<comment type="similarity">
    <text evidence="1">Belongs to the CWC26 family.</text>
</comment>
<evidence type="ECO:0000256" key="1">
    <source>
        <dbReference type="ARBA" id="ARBA00011069"/>
    </source>
</evidence>